<dbReference type="EMBL" id="JAPQKI010000005">
    <property type="protein sequence ID" value="KAJ5099692.1"/>
    <property type="molecule type" value="Genomic_DNA"/>
</dbReference>
<comment type="caution">
    <text evidence="1">The sequence shown here is derived from an EMBL/GenBank/DDBJ whole genome shotgun (WGS) entry which is preliminary data.</text>
</comment>
<evidence type="ECO:0000313" key="1">
    <source>
        <dbReference type="EMBL" id="KAJ5099692.1"/>
    </source>
</evidence>
<protein>
    <submittedName>
        <fullName evidence="1">Uncharacterized protein</fullName>
    </submittedName>
</protein>
<reference evidence="1" key="1">
    <citation type="submission" date="2022-11" db="EMBL/GenBank/DDBJ databases">
        <authorList>
            <person name="Petersen C."/>
        </authorList>
    </citation>
    <scope>NUCLEOTIDE SEQUENCE</scope>
    <source>
        <strain evidence="1">IBT 30761</strain>
    </source>
</reference>
<gene>
    <name evidence="1" type="ORF">N7532_006693</name>
</gene>
<proteinExistence type="predicted"/>
<sequence length="79" mass="8840">MAMYYIHCAYLRTKKNKTMDNASPGKDGLQIPNALVPSLGACSSCSSLNMRLVMKQNRGGLHERGTSEGRYRYAEVREL</sequence>
<reference evidence="1" key="2">
    <citation type="journal article" date="2023" name="IMA Fungus">
        <title>Comparative genomic study of the Penicillium genus elucidates a diverse pangenome and 15 lateral gene transfer events.</title>
        <authorList>
            <person name="Petersen C."/>
            <person name="Sorensen T."/>
            <person name="Nielsen M.R."/>
            <person name="Sondergaard T.E."/>
            <person name="Sorensen J.L."/>
            <person name="Fitzpatrick D.A."/>
            <person name="Frisvad J.C."/>
            <person name="Nielsen K.L."/>
        </authorList>
    </citation>
    <scope>NUCLEOTIDE SEQUENCE</scope>
    <source>
        <strain evidence="1">IBT 30761</strain>
    </source>
</reference>
<organism evidence="1 2">
    <name type="scientific">Penicillium argentinense</name>
    <dbReference type="NCBI Taxonomy" id="1131581"/>
    <lineage>
        <taxon>Eukaryota</taxon>
        <taxon>Fungi</taxon>
        <taxon>Dikarya</taxon>
        <taxon>Ascomycota</taxon>
        <taxon>Pezizomycotina</taxon>
        <taxon>Eurotiomycetes</taxon>
        <taxon>Eurotiomycetidae</taxon>
        <taxon>Eurotiales</taxon>
        <taxon>Aspergillaceae</taxon>
        <taxon>Penicillium</taxon>
    </lineage>
</organism>
<evidence type="ECO:0000313" key="2">
    <source>
        <dbReference type="Proteomes" id="UP001149074"/>
    </source>
</evidence>
<dbReference type="GeneID" id="81358166"/>
<accession>A0A9W9KC76</accession>
<dbReference type="AlphaFoldDB" id="A0A9W9KC76"/>
<dbReference type="Proteomes" id="UP001149074">
    <property type="component" value="Unassembled WGS sequence"/>
</dbReference>
<name>A0A9W9KC76_9EURO</name>
<dbReference type="RefSeq" id="XP_056475346.1">
    <property type="nucleotide sequence ID" value="XM_056619187.1"/>
</dbReference>
<keyword evidence="2" id="KW-1185">Reference proteome</keyword>